<dbReference type="GO" id="GO:0008237">
    <property type="term" value="F:metallopeptidase activity"/>
    <property type="evidence" value="ECO:0007669"/>
    <property type="project" value="UniProtKB-KW"/>
</dbReference>
<dbReference type="Proteomes" id="UP000198756">
    <property type="component" value="Unassembled WGS sequence"/>
</dbReference>
<keyword evidence="3" id="KW-0378">Hydrolase</keyword>
<dbReference type="OrthoDB" id="9804482at2"/>
<evidence type="ECO:0000256" key="4">
    <source>
        <dbReference type="ARBA" id="ARBA00022833"/>
    </source>
</evidence>
<keyword evidence="2" id="KW-0479">Metal-binding</keyword>
<evidence type="ECO:0000313" key="7">
    <source>
        <dbReference type="EMBL" id="SDA39859.1"/>
    </source>
</evidence>
<sequence>MAELDLFRVAEVELVYRSKVPASERPKVKCSRDVYRLFIENWNQDKIEYLEEAKLLLLSRGSGVLGIYNLSSGGTAGTIIDPKLVFAAALKANAHSIIISHNHPSGNLQPSEQDIRLTRRIYQAGKTLDLELLDHLIVSNQGYYSFADEGVLGL</sequence>
<dbReference type="GO" id="GO:0006508">
    <property type="term" value="P:proteolysis"/>
    <property type="evidence" value="ECO:0007669"/>
    <property type="project" value="UniProtKB-KW"/>
</dbReference>
<evidence type="ECO:0000313" key="8">
    <source>
        <dbReference type="Proteomes" id="UP000198756"/>
    </source>
</evidence>
<protein>
    <submittedName>
        <fullName evidence="7">RadC-like JAB domain-containing protein</fullName>
    </submittedName>
</protein>
<dbReference type="InterPro" id="IPR037518">
    <property type="entry name" value="MPN"/>
</dbReference>
<dbReference type="EMBL" id="FMXE01000002">
    <property type="protein sequence ID" value="SDA39859.1"/>
    <property type="molecule type" value="Genomic_DNA"/>
</dbReference>
<dbReference type="SUPFAM" id="SSF102712">
    <property type="entry name" value="JAB1/MPN domain"/>
    <property type="match status" value="1"/>
</dbReference>
<proteinExistence type="predicted"/>
<dbReference type="PANTHER" id="PTHR30471:SF3">
    <property type="entry name" value="UPF0758 PROTEIN YEES-RELATED"/>
    <property type="match status" value="1"/>
</dbReference>
<dbReference type="GO" id="GO:0046872">
    <property type="term" value="F:metal ion binding"/>
    <property type="evidence" value="ECO:0007669"/>
    <property type="project" value="UniProtKB-KW"/>
</dbReference>
<dbReference type="InterPro" id="IPR001405">
    <property type="entry name" value="UPF0758"/>
</dbReference>
<dbReference type="PROSITE" id="PS01302">
    <property type="entry name" value="UPF0758"/>
    <property type="match status" value="1"/>
</dbReference>
<dbReference type="CDD" id="cd08071">
    <property type="entry name" value="MPN_DUF2466"/>
    <property type="match status" value="1"/>
</dbReference>
<evidence type="ECO:0000256" key="3">
    <source>
        <dbReference type="ARBA" id="ARBA00022801"/>
    </source>
</evidence>
<feature type="domain" description="MPN" evidence="6">
    <location>
        <begin position="28"/>
        <end position="152"/>
    </location>
</feature>
<keyword evidence="1" id="KW-0645">Protease</keyword>
<name>A0A1G5V1W2_9BACT</name>
<keyword evidence="8" id="KW-1185">Reference proteome</keyword>
<dbReference type="STRING" id="279824.SAMN03080617_00281"/>
<gene>
    <name evidence="7" type="ORF">SAMN03080617_00281</name>
</gene>
<evidence type="ECO:0000256" key="1">
    <source>
        <dbReference type="ARBA" id="ARBA00022670"/>
    </source>
</evidence>
<keyword evidence="4" id="KW-0862">Zinc</keyword>
<organism evidence="7 8">
    <name type="scientific">Algoriphagus alkaliphilus</name>
    <dbReference type="NCBI Taxonomy" id="279824"/>
    <lineage>
        <taxon>Bacteria</taxon>
        <taxon>Pseudomonadati</taxon>
        <taxon>Bacteroidota</taxon>
        <taxon>Cytophagia</taxon>
        <taxon>Cytophagales</taxon>
        <taxon>Cyclobacteriaceae</taxon>
        <taxon>Algoriphagus</taxon>
    </lineage>
</organism>
<dbReference type="PANTHER" id="PTHR30471">
    <property type="entry name" value="DNA REPAIR PROTEIN RADC"/>
    <property type="match status" value="1"/>
</dbReference>
<evidence type="ECO:0000259" key="6">
    <source>
        <dbReference type="PROSITE" id="PS50249"/>
    </source>
</evidence>
<accession>A0A1G5V1W2</accession>
<evidence type="ECO:0000256" key="5">
    <source>
        <dbReference type="ARBA" id="ARBA00023049"/>
    </source>
</evidence>
<keyword evidence="5" id="KW-0482">Metalloprotease</keyword>
<reference evidence="8" key="1">
    <citation type="submission" date="2016-10" db="EMBL/GenBank/DDBJ databases">
        <authorList>
            <person name="Varghese N."/>
            <person name="Submissions S."/>
        </authorList>
    </citation>
    <scope>NUCLEOTIDE SEQUENCE [LARGE SCALE GENOMIC DNA]</scope>
    <source>
        <strain evidence="8">DSM 22703</strain>
    </source>
</reference>
<dbReference type="PROSITE" id="PS50249">
    <property type="entry name" value="MPN"/>
    <property type="match status" value="1"/>
</dbReference>
<dbReference type="Gene3D" id="3.40.140.10">
    <property type="entry name" value="Cytidine Deaminase, domain 2"/>
    <property type="match status" value="1"/>
</dbReference>
<dbReference type="InterPro" id="IPR020891">
    <property type="entry name" value="UPF0758_CS"/>
</dbReference>
<dbReference type="InterPro" id="IPR025657">
    <property type="entry name" value="RadC_JAB"/>
</dbReference>
<dbReference type="Pfam" id="PF04002">
    <property type="entry name" value="RadC"/>
    <property type="match status" value="1"/>
</dbReference>
<dbReference type="RefSeq" id="WP_092728152.1">
    <property type="nucleotide sequence ID" value="NZ_FMXE01000002.1"/>
</dbReference>
<dbReference type="AlphaFoldDB" id="A0A1G5V1W2"/>
<evidence type="ECO:0000256" key="2">
    <source>
        <dbReference type="ARBA" id="ARBA00022723"/>
    </source>
</evidence>